<dbReference type="RefSeq" id="WP_073709273.1">
    <property type="nucleotide sequence ID" value="NZ_MQSV01000003.1"/>
</dbReference>
<evidence type="ECO:0000313" key="1">
    <source>
        <dbReference type="EMBL" id="OKL47913.1"/>
    </source>
</evidence>
<gene>
    <name evidence="1" type="ORF">BSR29_05360</name>
</gene>
<evidence type="ECO:0008006" key="3">
    <source>
        <dbReference type="Google" id="ProtNLM"/>
    </source>
</evidence>
<protein>
    <recommendedName>
        <fullName evidence="3">Adenylate kinase</fullName>
    </recommendedName>
</protein>
<dbReference type="EMBL" id="MQSV01000003">
    <property type="protein sequence ID" value="OKL47913.1"/>
    <property type="molecule type" value="Genomic_DNA"/>
</dbReference>
<organism evidence="1 2">
    <name type="scientific">Boudabousia liubingyangii</name>
    <dbReference type="NCBI Taxonomy" id="1921764"/>
    <lineage>
        <taxon>Bacteria</taxon>
        <taxon>Bacillati</taxon>
        <taxon>Actinomycetota</taxon>
        <taxon>Actinomycetes</taxon>
        <taxon>Actinomycetales</taxon>
        <taxon>Actinomycetaceae</taxon>
        <taxon>Boudabousia</taxon>
    </lineage>
</organism>
<proteinExistence type="predicted"/>
<accession>A0A1Q5PLJ1</accession>
<keyword evidence="2" id="KW-1185">Reference proteome</keyword>
<comment type="caution">
    <text evidence="1">The sequence shown here is derived from an EMBL/GenBank/DDBJ whole genome shotgun (WGS) entry which is preliminary data.</text>
</comment>
<dbReference type="PANTHER" id="PTHR37816">
    <property type="entry name" value="YALI0E33011P"/>
    <property type="match status" value="1"/>
</dbReference>
<sequence>MDLLHFGSHADKSPPVLILGVTGAGKSTGAGDLAKILNRPYIDFDIDIRWAPTSEAKWTVREIPQQEQLADQLLSQTEWVMARYSRALSGKVLPRTDLAIIMDYAPAVTFSRLFKRSLKRLWDQQEICNGNVETLGQLFSTDSILVWWFRTVRRKRRFYRQAVDDPNFPVAIRMTHPKQFEELKLRFQQVPEKKL</sequence>
<dbReference type="PANTHER" id="PTHR37816:SF1">
    <property type="entry name" value="TOXIN"/>
    <property type="match status" value="1"/>
</dbReference>
<dbReference type="AlphaFoldDB" id="A0A1Q5PLJ1"/>
<dbReference type="OrthoDB" id="3199600at2"/>
<name>A0A1Q5PLJ1_9ACTO</name>
<dbReference type="SUPFAM" id="SSF52540">
    <property type="entry name" value="P-loop containing nucleoside triphosphate hydrolases"/>
    <property type="match status" value="1"/>
</dbReference>
<reference evidence="1 2" key="1">
    <citation type="submission" date="2016-11" db="EMBL/GenBank/DDBJ databases">
        <title>Actinomyces gypaetusis sp. nov. isolated from the vulture Gypaetus barbatus in Qinghai Tibet Plateau China.</title>
        <authorList>
            <person name="Meng X."/>
        </authorList>
    </citation>
    <scope>NUCLEOTIDE SEQUENCE [LARGE SCALE GENOMIC DNA]</scope>
    <source>
        <strain evidence="1 2">VUL4_2</strain>
    </source>
</reference>
<evidence type="ECO:0000313" key="2">
    <source>
        <dbReference type="Proteomes" id="UP000186785"/>
    </source>
</evidence>
<dbReference type="Gene3D" id="3.40.50.300">
    <property type="entry name" value="P-loop containing nucleotide triphosphate hydrolases"/>
    <property type="match status" value="1"/>
</dbReference>
<dbReference type="InterPro" id="IPR027417">
    <property type="entry name" value="P-loop_NTPase"/>
</dbReference>
<dbReference type="InterPro" id="IPR052922">
    <property type="entry name" value="Cytidylate_Kinase-2"/>
</dbReference>
<dbReference type="Proteomes" id="UP000186785">
    <property type="component" value="Unassembled WGS sequence"/>
</dbReference>